<dbReference type="Proteomes" id="UP000178964">
    <property type="component" value="Unassembled WGS sequence"/>
</dbReference>
<sequence length="179" mass="20132">MTKRGFMQKSTEIDTLEKIISLLGLTASFEENGDDESRVITIVTDDCPLLIGYHGETLQALQLLVKQISFRQTGEWKPVVLDCGNYRLERVSQLTDLATRSAEKARFLSTTVVLPPMSSQDRREVHLVVQEISGVTSESVGYGRERHIEIRSEAMDETHPANLDETDYTDFAELSKPAQ</sequence>
<comment type="caution">
    <text evidence="2">The sequence shown here is derived from an EMBL/GenBank/DDBJ whole genome shotgun (WGS) entry which is preliminary data.</text>
</comment>
<dbReference type="InterPro" id="IPR001374">
    <property type="entry name" value="R3H_dom"/>
</dbReference>
<dbReference type="GO" id="GO:0003723">
    <property type="term" value="F:RNA binding"/>
    <property type="evidence" value="ECO:0007669"/>
    <property type="project" value="InterPro"/>
</dbReference>
<evidence type="ECO:0000313" key="3">
    <source>
        <dbReference type="Proteomes" id="UP000178964"/>
    </source>
</evidence>
<gene>
    <name evidence="2" type="ORF">A3A70_01915</name>
</gene>
<dbReference type="Gene3D" id="3.30.1370.50">
    <property type="entry name" value="R3H-like domain"/>
    <property type="match status" value="1"/>
</dbReference>
<dbReference type="InterPro" id="IPR039247">
    <property type="entry name" value="KhpB"/>
</dbReference>
<dbReference type="CDD" id="cd02414">
    <property type="entry name" value="KH-II_Jag"/>
    <property type="match status" value="1"/>
</dbReference>
<dbReference type="EMBL" id="MEVK01000035">
    <property type="protein sequence ID" value="OGC58512.1"/>
    <property type="molecule type" value="Genomic_DNA"/>
</dbReference>
<protein>
    <recommendedName>
        <fullName evidence="1">R3H domain-containing protein</fullName>
    </recommendedName>
</protein>
<dbReference type="PANTHER" id="PTHR35800">
    <property type="entry name" value="PROTEIN JAG"/>
    <property type="match status" value="1"/>
</dbReference>
<dbReference type="PROSITE" id="PS51061">
    <property type="entry name" value="R3H"/>
    <property type="match status" value="1"/>
</dbReference>
<dbReference type="InterPro" id="IPR036867">
    <property type="entry name" value="R3H_dom_sf"/>
</dbReference>
<accession>A0A1F4VMW2</accession>
<feature type="domain" description="R3H" evidence="1">
    <location>
        <begin position="88"/>
        <end position="154"/>
    </location>
</feature>
<dbReference type="SMART" id="SM00393">
    <property type="entry name" value="R3H"/>
    <property type="match status" value="1"/>
</dbReference>
<name>A0A1F4VMW2_UNCKA</name>
<evidence type="ECO:0000259" key="1">
    <source>
        <dbReference type="PROSITE" id="PS51061"/>
    </source>
</evidence>
<proteinExistence type="predicted"/>
<dbReference type="AlphaFoldDB" id="A0A1F4VMW2"/>
<dbReference type="Pfam" id="PF01424">
    <property type="entry name" value="R3H"/>
    <property type="match status" value="1"/>
</dbReference>
<dbReference type="STRING" id="1802627.A3A70_01915"/>
<dbReference type="InterPro" id="IPR015946">
    <property type="entry name" value="KH_dom-like_a/b"/>
</dbReference>
<dbReference type="InterPro" id="IPR038008">
    <property type="entry name" value="Jag_KH"/>
</dbReference>
<evidence type="ECO:0000313" key="2">
    <source>
        <dbReference type="EMBL" id="OGC58512.1"/>
    </source>
</evidence>
<reference evidence="2 3" key="1">
    <citation type="journal article" date="2016" name="Nat. Commun.">
        <title>Thousands of microbial genomes shed light on interconnected biogeochemical processes in an aquifer system.</title>
        <authorList>
            <person name="Anantharaman K."/>
            <person name="Brown C.T."/>
            <person name="Hug L.A."/>
            <person name="Sharon I."/>
            <person name="Castelle C.J."/>
            <person name="Probst A.J."/>
            <person name="Thomas B.C."/>
            <person name="Singh A."/>
            <person name="Wilkins M.J."/>
            <person name="Karaoz U."/>
            <person name="Brodie E.L."/>
            <person name="Williams K.H."/>
            <person name="Hubbard S.S."/>
            <person name="Banfield J.F."/>
        </authorList>
    </citation>
    <scope>NUCLEOTIDE SEQUENCE [LARGE SCALE GENOMIC DNA]</scope>
</reference>
<organism evidence="2 3">
    <name type="scientific">candidate division WWE3 bacterium RIFCSPLOWO2_01_FULL_42_11</name>
    <dbReference type="NCBI Taxonomy" id="1802627"/>
    <lineage>
        <taxon>Bacteria</taxon>
        <taxon>Katanobacteria</taxon>
    </lineage>
</organism>
<dbReference type="PANTHER" id="PTHR35800:SF1">
    <property type="entry name" value="RNA-BINDING PROTEIN KHPB"/>
    <property type="match status" value="1"/>
</dbReference>
<dbReference type="Gene3D" id="3.30.300.20">
    <property type="match status" value="1"/>
</dbReference>
<dbReference type="SUPFAM" id="SSF82708">
    <property type="entry name" value="R3H domain"/>
    <property type="match status" value="1"/>
</dbReference>